<evidence type="ECO:0000313" key="10">
    <source>
        <dbReference type="EMBL" id="SDD38974.1"/>
    </source>
</evidence>
<keyword evidence="11" id="KW-1185">Reference proteome</keyword>
<dbReference type="Gene3D" id="1.10.3720.10">
    <property type="entry name" value="MetI-like"/>
    <property type="match status" value="1"/>
</dbReference>
<evidence type="ECO:0000313" key="11">
    <source>
        <dbReference type="Proteomes" id="UP000198925"/>
    </source>
</evidence>
<dbReference type="Proteomes" id="UP000198925">
    <property type="component" value="Unassembled WGS sequence"/>
</dbReference>
<feature type="transmembrane region" description="Helical" evidence="8">
    <location>
        <begin position="223"/>
        <end position="244"/>
    </location>
</feature>
<dbReference type="RefSeq" id="WP_176849574.1">
    <property type="nucleotide sequence ID" value="NZ_FMXZ01000001.1"/>
</dbReference>
<evidence type="ECO:0000256" key="1">
    <source>
        <dbReference type="ARBA" id="ARBA00004651"/>
    </source>
</evidence>
<comment type="subcellular location">
    <subcellularLocation>
        <location evidence="1 8">Cell membrane</location>
        <topology evidence="1 8">Multi-pass membrane protein</topology>
    </subcellularLocation>
</comment>
<dbReference type="PANTHER" id="PTHR42929:SF1">
    <property type="entry name" value="INNER MEMBRANE ABC TRANSPORTER PERMEASE PROTEIN YDCU-RELATED"/>
    <property type="match status" value="1"/>
</dbReference>
<gene>
    <name evidence="10" type="ORF">SAMN04487779_1007122</name>
</gene>
<keyword evidence="4" id="KW-1003">Cell membrane</keyword>
<organism evidence="10 11">
    <name type="scientific">Belnapia rosea</name>
    <dbReference type="NCBI Taxonomy" id="938405"/>
    <lineage>
        <taxon>Bacteria</taxon>
        <taxon>Pseudomonadati</taxon>
        <taxon>Pseudomonadota</taxon>
        <taxon>Alphaproteobacteria</taxon>
        <taxon>Acetobacterales</taxon>
        <taxon>Roseomonadaceae</taxon>
        <taxon>Belnapia</taxon>
    </lineage>
</organism>
<keyword evidence="3 8" id="KW-0813">Transport</keyword>
<dbReference type="SUPFAM" id="SSF161098">
    <property type="entry name" value="MetI-like"/>
    <property type="match status" value="1"/>
</dbReference>
<evidence type="ECO:0000256" key="7">
    <source>
        <dbReference type="ARBA" id="ARBA00023136"/>
    </source>
</evidence>
<evidence type="ECO:0000256" key="8">
    <source>
        <dbReference type="RuleBase" id="RU363032"/>
    </source>
</evidence>
<keyword evidence="7 8" id="KW-0472">Membrane</keyword>
<dbReference type="GO" id="GO:0055085">
    <property type="term" value="P:transmembrane transport"/>
    <property type="evidence" value="ECO:0007669"/>
    <property type="project" value="InterPro"/>
</dbReference>
<evidence type="ECO:0000259" key="9">
    <source>
        <dbReference type="PROSITE" id="PS50928"/>
    </source>
</evidence>
<evidence type="ECO:0000256" key="3">
    <source>
        <dbReference type="ARBA" id="ARBA00022448"/>
    </source>
</evidence>
<feature type="transmembrane region" description="Helical" evidence="8">
    <location>
        <begin position="277"/>
        <end position="299"/>
    </location>
</feature>
<reference evidence="10 11" key="1">
    <citation type="submission" date="2016-10" db="EMBL/GenBank/DDBJ databases">
        <authorList>
            <person name="de Groot N.N."/>
        </authorList>
    </citation>
    <scope>NUCLEOTIDE SEQUENCE [LARGE SCALE GENOMIC DNA]</scope>
    <source>
        <strain evidence="10 11">CPCC 100156</strain>
    </source>
</reference>
<dbReference type="AlphaFoldDB" id="A0A1G6UCM3"/>
<proteinExistence type="inferred from homology"/>
<evidence type="ECO:0000256" key="6">
    <source>
        <dbReference type="ARBA" id="ARBA00022989"/>
    </source>
</evidence>
<evidence type="ECO:0000256" key="4">
    <source>
        <dbReference type="ARBA" id="ARBA00022475"/>
    </source>
</evidence>
<dbReference type="PANTHER" id="PTHR42929">
    <property type="entry name" value="INNER MEMBRANE ABC TRANSPORTER PERMEASE PROTEIN YDCU-RELATED-RELATED"/>
    <property type="match status" value="1"/>
</dbReference>
<evidence type="ECO:0000256" key="2">
    <source>
        <dbReference type="ARBA" id="ARBA00007069"/>
    </source>
</evidence>
<feature type="domain" description="ABC transmembrane type-1" evidence="9">
    <location>
        <begin position="87"/>
        <end position="296"/>
    </location>
</feature>
<dbReference type="InterPro" id="IPR035906">
    <property type="entry name" value="MetI-like_sf"/>
</dbReference>
<keyword evidence="5 8" id="KW-0812">Transmembrane</keyword>
<keyword evidence="6 8" id="KW-1133">Transmembrane helix</keyword>
<dbReference type="Pfam" id="PF00528">
    <property type="entry name" value="BPD_transp_1"/>
    <property type="match status" value="1"/>
</dbReference>
<protein>
    <submittedName>
        <fullName evidence="10">Putative spermidine/putrescine transport system permease protein</fullName>
    </submittedName>
</protein>
<dbReference type="InterPro" id="IPR000515">
    <property type="entry name" value="MetI-like"/>
</dbReference>
<feature type="transmembrane region" description="Helical" evidence="8">
    <location>
        <begin position="125"/>
        <end position="148"/>
    </location>
</feature>
<name>A0A1G6UCM3_9PROT</name>
<accession>A0A1G6UCM3</accession>
<dbReference type="STRING" id="938405.SAMN02927895_00071"/>
<dbReference type="PROSITE" id="PS50928">
    <property type="entry name" value="ABC_TM1"/>
    <property type="match status" value="1"/>
</dbReference>
<feature type="transmembrane region" description="Helical" evidence="8">
    <location>
        <begin position="168"/>
        <end position="191"/>
    </location>
</feature>
<evidence type="ECO:0000256" key="5">
    <source>
        <dbReference type="ARBA" id="ARBA00022692"/>
    </source>
</evidence>
<comment type="similarity">
    <text evidence="2">Belongs to the binding-protein-dependent transport system permease family. CysTW subfamily.</text>
</comment>
<feature type="transmembrane region" description="Helical" evidence="8">
    <location>
        <begin position="28"/>
        <end position="58"/>
    </location>
</feature>
<feature type="transmembrane region" description="Helical" evidence="8">
    <location>
        <begin position="93"/>
        <end position="113"/>
    </location>
</feature>
<dbReference type="EMBL" id="FMZX01000007">
    <property type="protein sequence ID" value="SDD38974.1"/>
    <property type="molecule type" value="Genomic_DNA"/>
</dbReference>
<dbReference type="GO" id="GO:0005886">
    <property type="term" value="C:plasma membrane"/>
    <property type="evidence" value="ECO:0007669"/>
    <property type="project" value="UniProtKB-SubCell"/>
</dbReference>
<sequence>MSITQPAEGIAVTPRPRRRRRLRLSPQLVSLLQVGPLGIILIAFFALPTLIFLVVSFYDYDRVGIYPDFLLDNYRDLLTTPATLRVYLSSLKFAFIVWGITLFLGFNIAYFLVFHVRSRMVRTVLFLLCAIPFWTSGIIRTIAWIPFLGRNGAFNQALMQVHLTEKPLEFLLFSPFAVCVTYVHLFTLLMIGPIANSLAKIDPALLEAARDAGASRWRTMADVVIPLSKTGIALGSILVFTQVMGDFFVVKQMSGGQSASIVSALATEIQAMQYPPAAAASMVLVLFVALMVAGMMRVVDVRKELVR</sequence>
<dbReference type="CDD" id="cd06261">
    <property type="entry name" value="TM_PBP2"/>
    <property type="match status" value="1"/>
</dbReference>